<comment type="caution">
    <text evidence="4">The sequence shown here is derived from an EMBL/GenBank/DDBJ whole genome shotgun (WGS) entry which is preliminary data.</text>
</comment>
<evidence type="ECO:0000313" key="5">
    <source>
        <dbReference type="Proteomes" id="UP000003277"/>
    </source>
</evidence>
<dbReference type="InterPro" id="IPR001173">
    <property type="entry name" value="Glyco_trans_2-like"/>
</dbReference>
<gene>
    <name evidence="4" type="ORF">HMPREF9453_00228</name>
</gene>
<dbReference type="Pfam" id="PF00535">
    <property type="entry name" value="Glycos_transf_2"/>
    <property type="match status" value="1"/>
</dbReference>
<dbReference type="SUPFAM" id="SSF53448">
    <property type="entry name" value="Nucleotide-diphospho-sugar transferases"/>
    <property type="match status" value="1"/>
</dbReference>
<dbReference type="EMBL" id="ADLT01000007">
    <property type="protein sequence ID" value="EHO63868.1"/>
    <property type="molecule type" value="Genomic_DNA"/>
</dbReference>
<dbReference type="GO" id="GO:0016757">
    <property type="term" value="F:glycosyltransferase activity"/>
    <property type="evidence" value="ECO:0007669"/>
    <property type="project" value="UniProtKB-KW"/>
</dbReference>
<dbReference type="eggNOG" id="COG1216">
    <property type="taxonomic scope" value="Bacteria"/>
</dbReference>
<dbReference type="CDD" id="cd00761">
    <property type="entry name" value="Glyco_tranf_GTA_type"/>
    <property type="match status" value="1"/>
</dbReference>
<dbReference type="Proteomes" id="UP000003277">
    <property type="component" value="Unassembled WGS sequence"/>
</dbReference>
<sequence length="355" mass="41435">MRGALILGCWKRGKMNSSEPLVSIIVPVYNTEKYLPRCIHSILEQTYKKIELLLIDDGSTDSSGEICDAFFEKDKRVITIHQKNQGVSAARICGFENSHGQYIMFVDSDDYIAPSMVGYMISEIIKYRADLVICQMNKVGDRAIVNDVIRPAPGFYDTKKIHELLATNALVDIKSGRSGFPFEIWGKIYKREIMTYALTEGIGIWYQEDMIINFSILFQIHSMIVIPEHFYYYFSRPGQATLQYRHDAGKNFLVTFDKLQKLDNLHLLKEQLPVRAMLEAVRILSLCERKGEGKNEFMHLFRYLRKSSIFFELINQPANYGNILTYFKRFLILNNLGYVYYWTSKAFHILRWRRM</sequence>
<evidence type="ECO:0000256" key="2">
    <source>
        <dbReference type="ARBA" id="ARBA00022679"/>
    </source>
</evidence>
<keyword evidence="5" id="KW-1185">Reference proteome</keyword>
<protein>
    <recommendedName>
        <fullName evidence="3">Glycosyltransferase 2-like domain-containing protein</fullName>
    </recommendedName>
</protein>
<evidence type="ECO:0000256" key="1">
    <source>
        <dbReference type="ARBA" id="ARBA00022676"/>
    </source>
</evidence>
<organism evidence="4 5">
    <name type="scientific">Dialister succinatiphilus YIT 11850</name>
    <dbReference type="NCBI Taxonomy" id="742743"/>
    <lineage>
        <taxon>Bacteria</taxon>
        <taxon>Bacillati</taxon>
        <taxon>Bacillota</taxon>
        <taxon>Negativicutes</taxon>
        <taxon>Veillonellales</taxon>
        <taxon>Veillonellaceae</taxon>
        <taxon>Dialister</taxon>
    </lineage>
</organism>
<reference evidence="4 5" key="1">
    <citation type="submission" date="2011-11" db="EMBL/GenBank/DDBJ databases">
        <title>The Genome Sequence of Dialister succinatiphilus YIT 11850.</title>
        <authorList>
            <consortium name="The Broad Institute Genome Sequencing Platform"/>
            <person name="Earl A."/>
            <person name="Ward D."/>
            <person name="Feldgarden M."/>
            <person name="Gevers D."/>
            <person name="Morotomi M."/>
            <person name="Young S.K."/>
            <person name="Zeng Q."/>
            <person name="Gargeya S."/>
            <person name="Fitzgerald M."/>
            <person name="Haas B."/>
            <person name="Abouelleil A."/>
            <person name="Alvarado L."/>
            <person name="Arachchi H.M."/>
            <person name="Berlin A."/>
            <person name="Brown A."/>
            <person name="Chapman S.B."/>
            <person name="Dunbar C."/>
            <person name="Gearin G."/>
            <person name="Goldberg J."/>
            <person name="Griggs A."/>
            <person name="Gujja S."/>
            <person name="Heiman D."/>
            <person name="Howarth C."/>
            <person name="Lui A."/>
            <person name="MacDonald P.J.P."/>
            <person name="Montmayeur A."/>
            <person name="Murphy C."/>
            <person name="Neiman D."/>
            <person name="Pearson M."/>
            <person name="Priest M."/>
            <person name="Roberts A."/>
            <person name="Saif S."/>
            <person name="Shea T."/>
            <person name="Sisk P."/>
            <person name="Stolte C."/>
            <person name="Sykes S."/>
            <person name="Wortman J."/>
            <person name="Nusbaum C."/>
            <person name="Birren B."/>
        </authorList>
    </citation>
    <scope>NUCLEOTIDE SEQUENCE [LARGE SCALE GENOMIC DNA]</scope>
    <source>
        <strain evidence="4 5">YIT 11850</strain>
    </source>
</reference>
<dbReference type="InterPro" id="IPR029044">
    <property type="entry name" value="Nucleotide-diphossugar_trans"/>
</dbReference>
<proteinExistence type="predicted"/>
<evidence type="ECO:0000313" key="4">
    <source>
        <dbReference type="EMBL" id="EHO63868.1"/>
    </source>
</evidence>
<dbReference type="PANTHER" id="PTHR22916">
    <property type="entry name" value="GLYCOSYLTRANSFERASE"/>
    <property type="match status" value="1"/>
</dbReference>
<dbReference type="PANTHER" id="PTHR22916:SF51">
    <property type="entry name" value="GLYCOSYLTRANSFERASE EPSH-RELATED"/>
    <property type="match status" value="1"/>
</dbReference>
<evidence type="ECO:0000259" key="3">
    <source>
        <dbReference type="Pfam" id="PF00535"/>
    </source>
</evidence>
<accession>H1CXZ0</accession>
<keyword evidence="2" id="KW-0808">Transferase</keyword>
<feature type="domain" description="Glycosyltransferase 2-like" evidence="3">
    <location>
        <begin position="23"/>
        <end position="141"/>
    </location>
</feature>
<name>H1CXZ0_9FIRM</name>
<dbReference type="PATRIC" id="fig|742743.3.peg.229"/>
<dbReference type="Gene3D" id="3.90.550.10">
    <property type="entry name" value="Spore Coat Polysaccharide Biosynthesis Protein SpsA, Chain A"/>
    <property type="match status" value="1"/>
</dbReference>
<dbReference type="HOGENOM" id="CLU_025996_25_4_9"/>
<dbReference type="STRING" id="742743.HMPREF9453_00228"/>
<keyword evidence="1" id="KW-0328">Glycosyltransferase</keyword>
<dbReference type="AlphaFoldDB" id="H1CXZ0"/>